<feature type="signal peptide" evidence="1">
    <location>
        <begin position="1"/>
        <end position="23"/>
    </location>
</feature>
<name>A0A1F7UJ95_9BACT</name>
<dbReference type="Proteomes" id="UP000176603">
    <property type="component" value="Unassembled WGS sequence"/>
</dbReference>
<organism evidence="2 3">
    <name type="scientific">Candidatus Uhrbacteria bacterium RIFCSPHIGHO2_12_FULL_60_25</name>
    <dbReference type="NCBI Taxonomy" id="1802399"/>
    <lineage>
        <taxon>Bacteria</taxon>
        <taxon>Candidatus Uhriibacteriota</taxon>
    </lineage>
</organism>
<sequence>MKKIIAGFTTVVLAFTIAAPVFALSQSGAKDAWVQAQQVRLGADAAYRQAQLDYSKDKSPAEEQKLIDAAKALMNAALDEARAWLEWKRIESSEDARVPSDIKENINTDVENNLEKISGFRADVAGVTTRAETFVVFLKIVGGYAGLLADVARNTGAMWSSIGSQLVARAEDFEAKLRAVAADRPDLIPKLDIARSEVALAKSKVAMAKAAYLLVKLPGTPLIKFSEGNGYLREAQLNLVQAQIQMQSVFNSLVTE</sequence>
<reference evidence="2 3" key="1">
    <citation type="journal article" date="2016" name="Nat. Commun.">
        <title>Thousands of microbial genomes shed light on interconnected biogeochemical processes in an aquifer system.</title>
        <authorList>
            <person name="Anantharaman K."/>
            <person name="Brown C.T."/>
            <person name="Hug L.A."/>
            <person name="Sharon I."/>
            <person name="Castelle C.J."/>
            <person name="Probst A.J."/>
            <person name="Thomas B.C."/>
            <person name="Singh A."/>
            <person name="Wilkins M.J."/>
            <person name="Karaoz U."/>
            <person name="Brodie E.L."/>
            <person name="Williams K.H."/>
            <person name="Hubbard S.S."/>
            <person name="Banfield J.F."/>
        </authorList>
    </citation>
    <scope>NUCLEOTIDE SEQUENCE [LARGE SCALE GENOMIC DNA]</scope>
</reference>
<protein>
    <recommendedName>
        <fullName evidence="4">DUF5667 domain-containing protein</fullName>
    </recommendedName>
</protein>
<comment type="caution">
    <text evidence="2">The sequence shown here is derived from an EMBL/GenBank/DDBJ whole genome shotgun (WGS) entry which is preliminary data.</text>
</comment>
<dbReference type="EMBL" id="MGEH01000033">
    <property type="protein sequence ID" value="OGL78329.1"/>
    <property type="molecule type" value="Genomic_DNA"/>
</dbReference>
<proteinExistence type="predicted"/>
<feature type="chain" id="PRO_5009533062" description="DUF5667 domain-containing protein" evidence="1">
    <location>
        <begin position="24"/>
        <end position="256"/>
    </location>
</feature>
<evidence type="ECO:0000313" key="2">
    <source>
        <dbReference type="EMBL" id="OGL78329.1"/>
    </source>
</evidence>
<gene>
    <name evidence="2" type="ORF">A3E39_04675</name>
</gene>
<dbReference type="AlphaFoldDB" id="A0A1F7UJ95"/>
<evidence type="ECO:0008006" key="4">
    <source>
        <dbReference type="Google" id="ProtNLM"/>
    </source>
</evidence>
<accession>A0A1F7UJ95</accession>
<evidence type="ECO:0000256" key="1">
    <source>
        <dbReference type="SAM" id="SignalP"/>
    </source>
</evidence>
<keyword evidence="1" id="KW-0732">Signal</keyword>
<dbReference type="STRING" id="1802399.A3E39_04675"/>
<evidence type="ECO:0000313" key="3">
    <source>
        <dbReference type="Proteomes" id="UP000176603"/>
    </source>
</evidence>